<dbReference type="PRINTS" id="PR00626">
    <property type="entry name" value="CALRETICULIN"/>
</dbReference>
<keyword evidence="6 9" id="KW-0472">Membrane</keyword>
<dbReference type="SUPFAM" id="SSF49899">
    <property type="entry name" value="Concanavalin A-like lectins/glucanases"/>
    <property type="match status" value="2"/>
</dbReference>
<dbReference type="Gene3D" id="2.60.120.200">
    <property type="match status" value="1"/>
</dbReference>
<feature type="chain" id="PRO_5043089402" evidence="9">
    <location>
        <begin position="23"/>
        <end position="491"/>
    </location>
</feature>
<evidence type="ECO:0000256" key="5">
    <source>
        <dbReference type="ARBA" id="ARBA00022989"/>
    </source>
</evidence>
<reference evidence="11 12" key="1">
    <citation type="submission" date="2024-03" db="EMBL/GenBank/DDBJ databases">
        <title>The Acrasis kona genome and developmental transcriptomes reveal deep origins of eukaryotic multicellular pathways.</title>
        <authorList>
            <person name="Sheikh S."/>
            <person name="Fu C.-J."/>
            <person name="Brown M.W."/>
            <person name="Baldauf S.L."/>
        </authorList>
    </citation>
    <scope>NUCLEOTIDE SEQUENCE [LARGE SCALE GENOMIC DNA]</scope>
    <source>
        <strain evidence="11 12">ATCC MYA-3509</strain>
    </source>
</reference>
<feature type="signal peptide" evidence="9">
    <location>
        <begin position="1"/>
        <end position="22"/>
    </location>
</feature>
<dbReference type="SUPFAM" id="SSF63887">
    <property type="entry name" value="P-domain of calnexin/calreticulin"/>
    <property type="match status" value="1"/>
</dbReference>
<dbReference type="PROSITE" id="PS00804">
    <property type="entry name" value="CALRETICULIN_2"/>
    <property type="match status" value="1"/>
</dbReference>
<evidence type="ECO:0000256" key="1">
    <source>
        <dbReference type="ARBA" id="ARBA00004389"/>
    </source>
</evidence>
<keyword evidence="9" id="KW-0732">Signal</keyword>
<keyword evidence="5 9" id="KW-1133">Transmembrane helix</keyword>
<dbReference type="GO" id="GO:0006457">
    <property type="term" value="P:protein folding"/>
    <property type="evidence" value="ECO:0007669"/>
    <property type="project" value="InterPro"/>
</dbReference>
<dbReference type="PANTHER" id="PTHR11073:SF1">
    <property type="entry name" value="CALNEXIN 14D-RELATED"/>
    <property type="match status" value="1"/>
</dbReference>
<comment type="similarity">
    <text evidence="2 9">Belongs to the calreticulin family.</text>
</comment>
<dbReference type="PANTHER" id="PTHR11073">
    <property type="entry name" value="CALRETICULIN AND CALNEXIN"/>
    <property type="match status" value="1"/>
</dbReference>
<comment type="subcellular location">
    <subcellularLocation>
        <location evidence="1">Endoplasmic reticulum membrane</location>
        <topology evidence="1">Single-pass membrane protein</topology>
    </subcellularLocation>
</comment>
<keyword evidence="8" id="KW-1015">Disulfide bond</keyword>
<feature type="disulfide bond" evidence="8">
    <location>
        <begin position="138"/>
        <end position="174"/>
    </location>
</feature>
<evidence type="ECO:0000256" key="4">
    <source>
        <dbReference type="ARBA" id="ARBA00022824"/>
    </source>
</evidence>
<dbReference type="GO" id="GO:0051082">
    <property type="term" value="F:unfolded protein binding"/>
    <property type="evidence" value="ECO:0007669"/>
    <property type="project" value="InterPro"/>
</dbReference>
<dbReference type="EMBL" id="JAOPGA020001032">
    <property type="protein sequence ID" value="KAL0484275.1"/>
    <property type="molecule type" value="Genomic_DNA"/>
</dbReference>
<accession>A0AAW2Z5S2</accession>
<dbReference type="FunFam" id="2.10.250.10:FF:000001">
    <property type="entry name" value="Calnexin homolog"/>
    <property type="match status" value="1"/>
</dbReference>
<organism evidence="11 12">
    <name type="scientific">Acrasis kona</name>
    <dbReference type="NCBI Taxonomy" id="1008807"/>
    <lineage>
        <taxon>Eukaryota</taxon>
        <taxon>Discoba</taxon>
        <taxon>Heterolobosea</taxon>
        <taxon>Tetramitia</taxon>
        <taxon>Eutetramitia</taxon>
        <taxon>Acrasidae</taxon>
        <taxon>Acrasis</taxon>
    </lineage>
</organism>
<dbReference type="InterPro" id="IPR001580">
    <property type="entry name" value="Calret/calnex"/>
</dbReference>
<dbReference type="AlphaFoldDB" id="A0AAW2Z5S2"/>
<dbReference type="InterPro" id="IPR013320">
    <property type="entry name" value="ConA-like_dom_sf"/>
</dbReference>
<keyword evidence="3 9" id="KW-0812">Transmembrane</keyword>
<evidence type="ECO:0000256" key="7">
    <source>
        <dbReference type="ARBA" id="ARBA00023186"/>
    </source>
</evidence>
<dbReference type="InterPro" id="IPR009033">
    <property type="entry name" value="Calreticulin/calnexin_P_dom_sf"/>
</dbReference>
<evidence type="ECO:0000256" key="2">
    <source>
        <dbReference type="ARBA" id="ARBA00010983"/>
    </source>
</evidence>
<protein>
    <submittedName>
        <fullName evidence="11">Calnexin</fullName>
    </submittedName>
</protein>
<dbReference type="InterPro" id="IPR018124">
    <property type="entry name" value="Calret/calnex_CS"/>
</dbReference>
<evidence type="ECO:0000313" key="11">
    <source>
        <dbReference type="EMBL" id="KAL0484275.1"/>
    </source>
</evidence>
<dbReference type="GO" id="GO:0005509">
    <property type="term" value="F:calcium ion binding"/>
    <property type="evidence" value="ECO:0007669"/>
    <property type="project" value="InterPro"/>
</dbReference>
<evidence type="ECO:0000256" key="3">
    <source>
        <dbReference type="ARBA" id="ARBA00022692"/>
    </source>
</evidence>
<evidence type="ECO:0000256" key="10">
    <source>
        <dbReference type="SAM" id="MobiDB-lite"/>
    </source>
</evidence>
<evidence type="ECO:0000313" key="12">
    <source>
        <dbReference type="Proteomes" id="UP001431209"/>
    </source>
</evidence>
<evidence type="ECO:0000256" key="8">
    <source>
        <dbReference type="PIRSR" id="PIRSR601580-3"/>
    </source>
</evidence>
<dbReference type="Gene3D" id="2.10.250.10">
    <property type="entry name" value="Calreticulin/calnexin, P domain"/>
    <property type="match status" value="1"/>
</dbReference>
<feature type="compositionally biased region" description="Basic and acidic residues" evidence="10">
    <location>
        <begin position="284"/>
        <end position="297"/>
    </location>
</feature>
<dbReference type="GO" id="GO:0005789">
    <property type="term" value="C:endoplasmic reticulum membrane"/>
    <property type="evidence" value="ECO:0007669"/>
    <property type="project" value="UniProtKB-SubCell"/>
</dbReference>
<feature type="transmembrane region" description="Helical" evidence="9">
    <location>
        <begin position="466"/>
        <end position="489"/>
    </location>
</feature>
<comment type="caution">
    <text evidence="11">The sequence shown here is derived from an EMBL/GenBank/DDBJ whole genome shotgun (WGS) entry which is preliminary data.</text>
</comment>
<keyword evidence="12" id="KW-1185">Reference proteome</keyword>
<dbReference type="GO" id="GO:0036503">
    <property type="term" value="P:ERAD pathway"/>
    <property type="evidence" value="ECO:0007669"/>
    <property type="project" value="TreeGrafter"/>
</dbReference>
<keyword evidence="7 9" id="KW-0143">Chaperone</keyword>
<proteinExistence type="inferred from homology"/>
<evidence type="ECO:0000256" key="9">
    <source>
        <dbReference type="RuleBase" id="RU362126"/>
    </source>
</evidence>
<feature type="region of interest" description="Disordered" evidence="10">
    <location>
        <begin position="240"/>
        <end position="320"/>
    </location>
</feature>
<dbReference type="Pfam" id="PF00262">
    <property type="entry name" value="Calreticulin"/>
    <property type="match status" value="1"/>
</dbReference>
<keyword evidence="4 9" id="KW-0256">Endoplasmic reticulum</keyword>
<sequence>MSEAVWRTLFVLFLVFVALVVAETEDDGQYDDAIKFEPLESKSEYEAPTPRGTVFFENFNKDPFVSRWIVSEDPKYNGVWRWNPPQSAIKAIEGDKGLGMTQGAKHYGISSKISPYINKKGKDLIIQYEVKYEETINCGGSYIKLLRKHKDETLALEKLNGNTPHVIMFGPDYCGSDTNKVHFILTYFNPKSKKHVQHHLKNSPHIKNDQLTHLYSVTLSSDNKFELYIDQELARKGTLENDFEPPIQPPKQIPDAAEKKPADWVNDEFIPDPNAVKPADWDESQPRLIDDKDDKKPSTWLDDQPASIPDPEAKKPEEWDDEVDGVWQAPLITNPVCIDHGCGEWRPQQVPNPLYKGKWVAQKIKNPQYIGEWKPRLIDNSDYYVVENWDVDPIGAVAIEVWTMQGGIVLDNFLISHSVEEAKKYAQETFAKKHEIEVAQVPKIEEKAAGWLENVKLTIQNILNEYPSAMIIAATALAALFAVPILVYASK</sequence>
<evidence type="ECO:0000256" key="6">
    <source>
        <dbReference type="ARBA" id="ARBA00023136"/>
    </source>
</evidence>
<name>A0AAW2Z5S2_9EUKA</name>
<gene>
    <name evidence="11" type="ORF">AKO1_004805</name>
</gene>
<dbReference type="Proteomes" id="UP001431209">
    <property type="component" value="Unassembled WGS sequence"/>
</dbReference>